<name>A0ABU9VII0_9BACI</name>
<dbReference type="Pfam" id="PF21747">
    <property type="entry name" value="YpoC"/>
    <property type="match status" value="1"/>
</dbReference>
<evidence type="ECO:0000313" key="3">
    <source>
        <dbReference type="Proteomes" id="UP001418796"/>
    </source>
</evidence>
<accession>A0ABU9VII0</accession>
<dbReference type="RefSeq" id="WP_203086791.1">
    <property type="nucleotide sequence ID" value="NZ_JBCITK010000001.1"/>
</dbReference>
<proteinExistence type="predicted"/>
<sequence length="115" mass="13783">MYLPQLFTRWYELDHVLSIYHEEEDKAKVASVTPEYTALLLEALFWINHQLVPTLIHIEDNIKELTYTPPNSRERIEFVLLAPHRYRSFVQMKSFMEELEKLYARVKILEAKSTN</sequence>
<dbReference type="EMBL" id="JBCITK010000001">
    <property type="protein sequence ID" value="MEN0643485.1"/>
    <property type="molecule type" value="Genomic_DNA"/>
</dbReference>
<reference evidence="2 3" key="1">
    <citation type="submission" date="2024-03" db="EMBL/GenBank/DDBJ databases">
        <title>Bacilli Hybrid Assemblies.</title>
        <authorList>
            <person name="Kovac J."/>
        </authorList>
    </citation>
    <scope>NUCLEOTIDE SEQUENCE [LARGE SCALE GENOMIC DNA]</scope>
    <source>
        <strain evidence="2 3">FSL R7-0666</strain>
    </source>
</reference>
<protein>
    <submittedName>
        <fullName evidence="2">YpoC family protein</fullName>
    </submittedName>
</protein>
<keyword evidence="3" id="KW-1185">Reference proteome</keyword>
<organism evidence="2 3">
    <name type="scientific">Alkalicoccobacillus gibsonii</name>
    <dbReference type="NCBI Taxonomy" id="79881"/>
    <lineage>
        <taxon>Bacteria</taxon>
        <taxon>Bacillati</taxon>
        <taxon>Bacillota</taxon>
        <taxon>Bacilli</taxon>
        <taxon>Bacillales</taxon>
        <taxon>Bacillaceae</taxon>
        <taxon>Alkalicoccobacillus</taxon>
    </lineage>
</organism>
<evidence type="ECO:0000313" key="2">
    <source>
        <dbReference type="EMBL" id="MEN0643485.1"/>
    </source>
</evidence>
<dbReference type="Proteomes" id="UP001418796">
    <property type="component" value="Unassembled WGS sequence"/>
</dbReference>
<comment type="caution">
    <text evidence="2">The sequence shown here is derived from an EMBL/GenBank/DDBJ whole genome shotgun (WGS) entry which is preliminary data.</text>
</comment>
<evidence type="ECO:0000259" key="1">
    <source>
        <dbReference type="Pfam" id="PF21747"/>
    </source>
</evidence>
<feature type="domain" description="YpoC-like" evidence="1">
    <location>
        <begin position="2"/>
        <end position="110"/>
    </location>
</feature>
<gene>
    <name evidence="2" type="ORF">MKY91_10040</name>
</gene>
<dbReference type="InterPro" id="IPR048427">
    <property type="entry name" value="YpoC"/>
</dbReference>